<feature type="transmembrane region" description="Helical" evidence="1">
    <location>
        <begin position="6"/>
        <end position="25"/>
    </location>
</feature>
<protein>
    <submittedName>
        <fullName evidence="2">Uncharacterized protein</fullName>
    </submittedName>
</protein>
<dbReference type="RefSeq" id="WP_070115484.1">
    <property type="nucleotide sequence ID" value="NZ_CAXATG010000002.1"/>
</dbReference>
<evidence type="ECO:0000313" key="3">
    <source>
        <dbReference type="Proteomes" id="UP000175669"/>
    </source>
</evidence>
<name>A0A1E8CHI9_9GAMM</name>
<dbReference type="OrthoDB" id="6121502at2"/>
<keyword evidence="1" id="KW-0812">Transmembrane</keyword>
<dbReference type="Proteomes" id="UP000175669">
    <property type="component" value="Unassembled WGS sequence"/>
</dbReference>
<evidence type="ECO:0000256" key="1">
    <source>
        <dbReference type="SAM" id="Phobius"/>
    </source>
</evidence>
<dbReference type="STRING" id="1524254.PHACT_00795"/>
<proteinExistence type="predicted"/>
<keyword evidence="3" id="KW-1185">Reference proteome</keyword>
<keyword evidence="1" id="KW-1133">Transmembrane helix</keyword>
<dbReference type="EMBL" id="MASR01000001">
    <property type="protein sequence ID" value="OFE11859.1"/>
    <property type="molecule type" value="Genomic_DNA"/>
</dbReference>
<feature type="transmembrane region" description="Helical" evidence="1">
    <location>
        <begin position="37"/>
        <end position="55"/>
    </location>
</feature>
<evidence type="ECO:0000313" key="2">
    <source>
        <dbReference type="EMBL" id="OFE11859.1"/>
    </source>
</evidence>
<keyword evidence="1" id="KW-0472">Membrane</keyword>
<feature type="transmembrane region" description="Helical" evidence="1">
    <location>
        <begin position="89"/>
        <end position="109"/>
    </location>
</feature>
<sequence>MLGIYGYITSWAVYLTAGTLCYILFYKATGAIGFKPLANVLRGIMIALIYTPWYVAADQDLMAPAVIVILLDMITIGGDAFIRALVPLVLALIACIVIALMAGLLRSLLTRSARR</sequence>
<organism evidence="2 3">
    <name type="scientific">Pseudohongiella acticola</name>
    <dbReference type="NCBI Taxonomy" id="1524254"/>
    <lineage>
        <taxon>Bacteria</taxon>
        <taxon>Pseudomonadati</taxon>
        <taxon>Pseudomonadota</taxon>
        <taxon>Gammaproteobacteria</taxon>
        <taxon>Pseudomonadales</taxon>
        <taxon>Pseudohongiellaceae</taxon>
        <taxon>Pseudohongiella</taxon>
    </lineage>
</organism>
<gene>
    <name evidence="2" type="ORF">PHACT_00795</name>
</gene>
<accession>A0A1E8CHI9</accession>
<dbReference type="AlphaFoldDB" id="A0A1E8CHI9"/>
<comment type="caution">
    <text evidence="2">The sequence shown here is derived from an EMBL/GenBank/DDBJ whole genome shotgun (WGS) entry which is preliminary data.</text>
</comment>
<reference evidence="3" key="1">
    <citation type="submission" date="2016-07" db="EMBL/GenBank/DDBJ databases">
        <authorList>
            <person name="Florea S."/>
            <person name="Webb J.S."/>
            <person name="Jaromczyk J."/>
            <person name="Schardl C.L."/>
        </authorList>
    </citation>
    <scope>NUCLEOTIDE SEQUENCE [LARGE SCALE GENOMIC DNA]</scope>
    <source>
        <strain evidence="3">KCTC 42131</strain>
    </source>
</reference>